<evidence type="ECO:0000256" key="1">
    <source>
        <dbReference type="SAM" id="SignalP"/>
    </source>
</evidence>
<name>A0A7J7J262_BUGNE</name>
<organism evidence="2 3">
    <name type="scientific">Bugula neritina</name>
    <name type="common">Brown bryozoan</name>
    <name type="synonym">Sertularia neritina</name>
    <dbReference type="NCBI Taxonomy" id="10212"/>
    <lineage>
        <taxon>Eukaryota</taxon>
        <taxon>Metazoa</taxon>
        <taxon>Spiralia</taxon>
        <taxon>Lophotrochozoa</taxon>
        <taxon>Bryozoa</taxon>
        <taxon>Gymnolaemata</taxon>
        <taxon>Cheilostomatida</taxon>
        <taxon>Flustrina</taxon>
        <taxon>Buguloidea</taxon>
        <taxon>Bugulidae</taxon>
        <taxon>Bugula</taxon>
    </lineage>
</organism>
<feature type="signal peptide" evidence="1">
    <location>
        <begin position="1"/>
        <end position="26"/>
    </location>
</feature>
<dbReference type="AlphaFoldDB" id="A0A7J7J262"/>
<feature type="chain" id="PRO_5029573210" evidence="1">
    <location>
        <begin position="27"/>
        <end position="142"/>
    </location>
</feature>
<dbReference type="Proteomes" id="UP000593567">
    <property type="component" value="Unassembled WGS sequence"/>
</dbReference>
<keyword evidence="3" id="KW-1185">Reference proteome</keyword>
<dbReference type="EMBL" id="VXIV02003184">
    <property type="protein sequence ID" value="KAF6020270.1"/>
    <property type="molecule type" value="Genomic_DNA"/>
</dbReference>
<reference evidence="2" key="1">
    <citation type="submission" date="2020-06" db="EMBL/GenBank/DDBJ databases">
        <title>Draft genome of Bugula neritina, a colonial animal packing powerful symbionts and potential medicines.</title>
        <authorList>
            <person name="Rayko M."/>
        </authorList>
    </citation>
    <scope>NUCLEOTIDE SEQUENCE [LARGE SCALE GENOMIC DNA]</scope>
    <source>
        <strain evidence="2">Kwan_BN1</strain>
    </source>
</reference>
<keyword evidence="1" id="KW-0732">Signal</keyword>
<accession>A0A7J7J262</accession>
<evidence type="ECO:0000313" key="3">
    <source>
        <dbReference type="Proteomes" id="UP000593567"/>
    </source>
</evidence>
<sequence length="142" mass="16060">MWPSVNSSLLGMLCFVSLLVPVYTAADDTECILPKYINCFNCDSRIHSFCEDKFNKTASISLDHMKRCEGECLKWVRNIDPANPDLGSYIIELARQTFLLICISHQICALMRADQGLGTCALVQKRDVTQQCHLYQPLISHC</sequence>
<comment type="caution">
    <text evidence="2">The sequence shown here is derived from an EMBL/GenBank/DDBJ whole genome shotgun (WGS) entry which is preliminary data.</text>
</comment>
<evidence type="ECO:0000313" key="2">
    <source>
        <dbReference type="EMBL" id="KAF6020270.1"/>
    </source>
</evidence>
<gene>
    <name evidence="2" type="ORF">EB796_021452</name>
</gene>
<proteinExistence type="predicted"/>
<protein>
    <submittedName>
        <fullName evidence="2">Uncharacterized protein</fullName>
    </submittedName>
</protein>